<dbReference type="CDD" id="cd16449">
    <property type="entry name" value="RING-HC"/>
    <property type="match status" value="1"/>
</dbReference>
<dbReference type="EMBL" id="QXGD01000116">
    <property type="protein sequence ID" value="KAE9252251.1"/>
    <property type="molecule type" value="Genomic_DNA"/>
</dbReference>
<keyword evidence="18" id="KW-1185">Reference proteome</keyword>
<accession>A0A6A4AB20</accession>
<organism evidence="14 20">
    <name type="scientific">Phytophthora fragariae</name>
    <dbReference type="NCBI Taxonomy" id="53985"/>
    <lineage>
        <taxon>Eukaryota</taxon>
        <taxon>Sar</taxon>
        <taxon>Stramenopiles</taxon>
        <taxon>Oomycota</taxon>
        <taxon>Peronosporomycetes</taxon>
        <taxon>Peronosporales</taxon>
        <taxon>Peronosporaceae</taxon>
        <taxon>Phytophthora</taxon>
    </lineage>
</organism>
<dbReference type="EMBL" id="QXGC01000133">
    <property type="protein sequence ID" value="KAE9248124.1"/>
    <property type="molecule type" value="Genomic_DNA"/>
</dbReference>
<dbReference type="PROSITE" id="PS50089">
    <property type="entry name" value="ZF_RING_2"/>
    <property type="match status" value="1"/>
</dbReference>
<dbReference type="EMBL" id="QXGB01000139">
    <property type="protein sequence ID" value="KAE9228404.1"/>
    <property type="molecule type" value="Genomic_DNA"/>
</dbReference>
<evidence type="ECO:0000313" key="21">
    <source>
        <dbReference type="Proteomes" id="UP000440732"/>
    </source>
</evidence>
<gene>
    <name evidence="15" type="ORF">PF001_g4954</name>
    <name evidence="14" type="ORF">PF002_g3923</name>
    <name evidence="13" type="ORF">PF004_g4010</name>
    <name evidence="12" type="ORF">PF005_g4336</name>
    <name evidence="11" type="ORF">PF006_g3915</name>
    <name evidence="10" type="ORF">PF007_g4713</name>
    <name evidence="16" type="ORF">PF008_g3573</name>
    <name evidence="7" type="ORF">PF009_g3858</name>
    <name evidence="9" type="ORF">PF010_g4059</name>
    <name evidence="8" type="ORF">PF011_g3746</name>
</gene>
<dbReference type="Proteomes" id="UP000440367">
    <property type="component" value="Unassembled WGS sequence"/>
</dbReference>
<dbReference type="Proteomes" id="UP000433483">
    <property type="component" value="Unassembled WGS sequence"/>
</dbReference>
<dbReference type="GO" id="GO:0008270">
    <property type="term" value="F:zinc ion binding"/>
    <property type="evidence" value="ECO:0007669"/>
    <property type="project" value="UniProtKB-KW"/>
</dbReference>
<dbReference type="Proteomes" id="UP000488956">
    <property type="component" value="Unassembled WGS sequence"/>
</dbReference>
<dbReference type="EMBL" id="QXGE01000176">
    <property type="protein sequence ID" value="KAE9321354.1"/>
    <property type="molecule type" value="Genomic_DNA"/>
</dbReference>
<dbReference type="InterPro" id="IPR001841">
    <property type="entry name" value="Znf_RING"/>
</dbReference>
<dbReference type="Gene3D" id="3.30.40.10">
    <property type="entry name" value="Zinc/RING finger domain, C3HC4 (zinc finger)"/>
    <property type="match status" value="1"/>
</dbReference>
<evidence type="ECO:0000313" key="13">
    <source>
        <dbReference type="EMBL" id="KAE9248124.1"/>
    </source>
</evidence>
<proteinExistence type="predicted"/>
<dbReference type="PANTHER" id="PTHR15600">
    <property type="entry name" value="SACSIN"/>
    <property type="match status" value="1"/>
</dbReference>
<dbReference type="EMBL" id="QXFY01000110">
    <property type="protein sequence ID" value="KAE9356534.1"/>
    <property type="molecule type" value="Genomic_DNA"/>
</dbReference>
<dbReference type="SMART" id="SM00184">
    <property type="entry name" value="RING"/>
    <property type="match status" value="1"/>
</dbReference>
<sequence length="303" mass="33122">MNASLLAADDGGGSPTSCSARVYNPSFSAYSSQPGLEDPLGPHVAGFSIDTSPRRLDASRGEQLPVLIEERLRELLGEPLSDVDRASVQLVPLRACLPGEIVAVEDSHGVLRYGQVKHDEEEDLSSSGEAKVQVTKSCIRWYAVSEIFYFQSLGARKDGQVVDVAWTGRRPSQSTKHEELLAEEGGSSTVGVIAEVNALLARLNVSLSTSYEELMAEMLRLQHRATLAEEDRRAALKQVEQALRDKRDAEMALVCVVCLVNSVDKVLIPCGHSYCSTCVKRLHRHSCPVCRREITDSAAFRIS</sequence>
<dbReference type="Pfam" id="PF13920">
    <property type="entry name" value="zf-C3HC4_3"/>
    <property type="match status" value="1"/>
</dbReference>
<dbReference type="InterPro" id="IPR013083">
    <property type="entry name" value="Znf_RING/FYVE/PHD"/>
</dbReference>
<evidence type="ECO:0000313" key="16">
    <source>
        <dbReference type="EMBL" id="KAE9356534.1"/>
    </source>
</evidence>
<dbReference type="InterPro" id="IPR052972">
    <property type="entry name" value="Sacsin_chaperone_reg"/>
</dbReference>
<evidence type="ECO:0000259" key="6">
    <source>
        <dbReference type="PROSITE" id="PS50089"/>
    </source>
</evidence>
<evidence type="ECO:0000313" key="25">
    <source>
        <dbReference type="Proteomes" id="UP000486351"/>
    </source>
</evidence>
<evidence type="ECO:0000256" key="2">
    <source>
        <dbReference type="ARBA" id="ARBA00022771"/>
    </source>
</evidence>
<dbReference type="PROSITE" id="PS00518">
    <property type="entry name" value="ZF_RING_1"/>
    <property type="match status" value="1"/>
</dbReference>
<evidence type="ECO:0000313" key="10">
    <source>
        <dbReference type="EMBL" id="KAE9129936.1"/>
    </source>
</evidence>
<evidence type="ECO:0000313" key="9">
    <source>
        <dbReference type="EMBL" id="KAE9129841.1"/>
    </source>
</evidence>
<dbReference type="GO" id="GO:0030544">
    <property type="term" value="F:Hsp70 protein binding"/>
    <property type="evidence" value="ECO:0007669"/>
    <property type="project" value="TreeGrafter"/>
</dbReference>
<feature type="coiled-coil region" evidence="5">
    <location>
        <begin position="211"/>
        <end position="252"/>
    </location>
</feature>
<keyword evidence="2 4" id="KW-0863">Zinc-finger</keyword>
<dbReference type="SUPFAM" id="SSF57850">
    <property type="entry name" value="RING/U-box"/>
    <property type="match status" value="1"/>
</dbReference>
<dbReference type="Proteomes" id="UP000486351">
    <property type="component" value="Unassembled WGS sequence"/>
</dbReference>
<comment type="caution">
    <text evidence="14">The sequence shown here is derived from an EMBL/GenBank/DDBJ whole genome shotgun (WGS) entry which is preliminary data.</text>
</comment>
<evidence type="ECO:0000313" key="20">
    <source>
        <dbReference type="Proteomes" id="UP000440367"/>
    </source>
</evidence>
<dbReference type="EMBL" id="QXGA01000130">
    <property type="protein sequence ID" value="KAE9151815.1"/>
    <property type="molecule type" value="Genomic_DNA"/>
</dbReference>
<protein>
    <recommendedName>
        <fullName evidence="6">RING-type domain-containing protein</fullName>
    </recommendedName>
</protein>
<evidence type="ECO:0000313" key="7">
    <source>
        <dbReference type="EMBL" id="KAE8946520.1"/>
    </source>
</evidence>
<dbReference type="PANTHER" id="PTHR15600:SF42">
    <property type="entry name" value="SACSIN"/>
    <property type="match status" value="1"/>
</dbReference>
<keyword evidence="1" id="KW-0479">Metal-binding</keyword>
<dbReference type="EMBL" id="QXFZ01000152">
    <property type="protein sequence ID" value="KAE9129936.1"/>
    <property type="molecule type" value="Genomic_DNA"/>
</dbReference>
<evidence type="ECO:0000313" key="18">
    <source>
        <dbReference type="Proteomes" id="UP000433483"/>
    </source>
</evidence>
<evidence type="ECO:0000313" key="8">
    <source>
        <dbReference type="EMBL" id="KAE9023905.1"/>
    </source>
</evidence>
<name>A0A6A4AB20_9STRA</name>
<dbReference type="EMBL" id="QXFW01000128">
    <property type="protein sequence ID" value="KAE9023905.1"/>
    <property type="molecule type" value="Genomic_DNA"/>
</dbReference>
<dbReference type="Proteomes" id="UP000441208">
    <property type="component" value="Unassembled WGS sequence"/>
</dbReference>
<dbReference type="Proteomes" id="UP000460718">
    <property type="component" value="Unassembled WGS sequence"/>
</dbReference>
<evidence type="ECO:0000256" key="1">
    <source>
        <dbReference type="ARBA" id="ARBA00022723"/>
    </source>
</evidence>
<reference evidence="17 18" key="1">
    <citation type="submission" date="2018-08" db="EMBL/GenBank/DDBJ databases">
        <title>Genomic investigation of the strawberry pathogen Phytophthora fragariae indicates pathogenicity is determined by transcriptional variation in three key races.</title>
        <authorList>
            <person name="Adams T.M."/>
            <person name="Armitage A.D."/>
            <person name="Sobczyk M.K."/>
            <person name="Bates H.J."/>
            <person name="Dunwell J.M."/>
            <person name="Nellist C.F."/>
            <person name="Harrison R.J."/>
        </authorList>
    </citation>
    <scope>NUCLEOTIDE SEQUENCE [LARGE SCALE GENOMIC DNA]</scope>
    <source>
        <strain evidence="15 19">A4</strain>
        <strain evidence="14 20">BC-1</strain>
        <strain evidence="13 24">BC-23</strain>
        <strain evidence="12 18">NOV-27</strain>
        <strain evidence="11 21">NOV-5</strain>
        <strain evidence="10 22">NOV-71</strain>
        <strain evidence="16 25">NOV-77</strain>
        <strain evidence="7 17">NOV-9</strain>
        <strain evidence="9 26">ONT-3</strain>
        <strain evidence="8 23">SCRP245</strain>
    </source>
</reference>
<dbReference type="OrthoDB" id="111250at2759"/>
<dbReference type="EMBL" id="QXGF01000114">
    <property type="protein sequence ID" value="KAE8946520.1"/>
    <property type="molecule type" value="Genomic_DNA"/>
</dbReference>
<evidence type="ECO:0000313" key="17">
    <source>
        <dbReference type="Proteomes" id="UP000429523"/>
    </source>
</evidence>
<dbReference type="Proteomes" id="UP000437068">
    <property type="component" value="Unassembled WGS sequence"/>
</dbReference>
<feature type="domain" description="RING-type" evidence="6">
    <location>
        <begin position="255"/>
        <end position="291"/>
    </location>
</feature>
<evidence type="ECO:0000313" key="24">
    <source>
        <dbReference type="Proteomes" id="UP000476176"/>
    </source>
</evidence>
<evidence type="ECO:0000313" key="26">
    <source>
        <dbReference type="Proteomes" id="UP000488956"/>
    </source>
</evidence>
<dbReference type="EMBL" id="QXFX01000135">
    <property type="protein sequence ID" value="KAE9129841.1"/>
    <property type="molecule type" value="Genomic_DNA"/>
</dbReference>
<evidence type="ECO:0000313" key="14">
    <source>
        <dbReference type="EMBL" id="KAE9252251.1"/>
    </source>
</evidence>
<evidence type="ECO:0000256" key="3">
    <source>
        <dbReference type="ARBA" id="ARBA00022833"/>
    </source>
</evidence>
<dbReference type="Proteomes" id="UP000476176">
    <property type="component" value="Unassembled WGS sequence"/>
</dbReference>
<keyword evidence="5" id="KW-0175">Coiled coil</keyword>
<keyword evidence="3" id="KW-0862">Zinc</keyword>
<dbReference type="Proteomes" id="UP000429523">
    <property type="component" value="Unassembled WGS sequence"/>
</dbReference>
<dbReference type="AlphaFoldDB" id="A0A6A4AB20"/>
<evidence type="ECO:0000313" key="23">
    <source>
        <dbReference type="Proteomes" id="UP000460718"/>
    </source>
</evidence>
<evidence type="ECO:0000256" key="4">
    <source>
        <dbReference type="PROSITE-ProRule" id="PRU00175"/>
    </source>
</evidence>
<evidence type="ECO:0000256" key="5">
    <source>
        <dbReference type="SAM" id="Coils"/>
    </source>
</evidence>
<dbReference type="Proteomes" id="UP000440732">
    <property type="component" value="Unassembled WGS sequence"/>
</dbReference>
<evidence type="ECO:0000313" key="11">
    <source>
        <dbReference type="EMBL" id="KAE9151815.1"/>
    </source>
</evidence>
<evidence type="ECO:0000313" key="19">
    <source>
        <dbReference type="Proteomes" id="UP000437068"/>
    </source>
</evidence>
<evidence type="ECO:0000313" key="12">
    <source>
        <dbReference type="EMBL" id="KAE9228404.1"/>
    </source>
</evidence>
<dbReference type="InterPro" id="IPR017907">
    <property type="entry name" value="Znf_RING_CS"/>
</dbReference>
<evidence type="ECO:0000313" key="15">
    <source>
        <dbReference type="EMBL" id="KAE9321354.1"/>
    </source>
</evidence>
<evidence type="ECO:0000313" key="22">
    <source>
        <dbReference type="Proteomes" id="UP000441208"/>
    </source>
</evidence>